<evidence type="ECO:0000313" key="1">
    <source>
        <dbReference type="EMBL" id="DAE22409.1"/>
    </source>
</evidence>
<protein>
    <submittedName>
        <fullName evidence="1">Exodeoxyribonuclease 8</fullName>
    </submittedName>
</protein>
<name>A0A8S5QU81_9CAUD</name>
<dbReference type="EMBL" id="BK015733">
    <property type="protein sequence ID" value="DAE22409.1"/>
    <property type="molecule type" value="Genomic_DNA"/>
</dbReference>
<dbReference type="InterPro" id="IPR011604">
    <property type="entry name" value="PDDEXK-like_dom_sf"/>
</dbReference>
<organism evidence="1">
    <name type="scientific">CrAss-like virus sp. ctDAq1</name>
    <dbReference type="NCBI Taxonomy" id="2826822"/>
    <lineage>
        <taxon>Viruses</taxon>
        <taxon>Duplodnaviria</taxon>
        <taxon>Heunggongvirae</taxon>
        <taxon>Uroviricota</taxon>
        <taxon>Caudoviricetes</taxon>
        <taxon>Crassvirales</taxon>
    </lineage>
</organism>
<reference evidence="1" key="1">
    <citation type="journal article" date="2021" name="Proc. Natl. Acad. Sci. U.S.A.">
        <title>A Catalog of Tens of Thousands of Viruses from Human Metagenomes Reveals Hidden Associations with Chronic Diseases.</title>
        <authorList>
            <person name="Tisza M.J."/>
            <person name="Buck C.B."/>
        </authorList>
    </citation>
    <scope>NUCLEOTIDE SEQUENCE</scope>
    <source>
        <strain evidence="1">CtDAq1</strain>
    </source>
</reference>
<dbReference type="Gene3D" id="3.90.320.10">
    <property type="match status" value="1"/>
</dbReference>
<sequence>MKSFKDLSKDITDEEYRSMDLISYSMLSAFSKEGPQAIKKYLDHDTDTDRYLERGALMDRIVFEGPVYIRKNFSFLADCDMPGDKLKSIADSIHNAFPGKALDSIPKQVIVTAANIHDYQTNWKDDTRVDKIVKSAGKYYSLLTEGKKILSVDQYESLLRASEILLDSPVYPRCSNNGETEMFTQLKFVANVEHVGEYKFMPDLIIVNHIRKIIKIYDLKTTGKWEEYFPDSVTRYGYYIQACMYVQGLKSIIEKDPDFREYTVDPVFSFITINTSSPGPIQWDFRMSLNTNGFVDDKGTVYKGWVRLYRECRWHISTGIFNYSYDTYVNNYRREITNINVIGSTGRR</sequence>
<proteinExistence type="predicted"/>
<accession>A0A8S5QU81</accession>